<evidence type="ECO:0000313" key="2">
    <source>
        <dbReference type="EMBL" id="CAG6467465.1"/>
    </source>
</evidence>
<sequence length="189" mass="20752">MALRDVHVPPRRCRPSNAQRYHPDNGGLPPGDGTGPRARTGRVRGRRRGRGPRGVRVRTDCDGGRLGRSLLPADESHPAHCYELPIPVPPLLPASRSPPALRQRCHLLDPALSDQGQPAAPDRSGGPRQWGNLWPVDRVHRVPRRGKDDGLPDSAVRRPVAVRGLDRGDRGLQRGEEVLTAMPYCVSLF</sequence>
<dbReference type="AlphaFoldDB" id="A0A8D8B3J9"/>
<name>A0A8D8B3J9_CULPI</name>
<accession>A0A8D8B3J9</accession>
<evidence type="ECO:0000256" key="1">
    <source>
        <dbReference type="SAM" id="MobiDB-lite"/>
    </source>
</evidence>
<dbReference type="EMBL" id="HBUE01058565">
    <property type="protein sequence ID" value="CAG6467465.1"/>
    <property type="molecule type" value="Transcribed_RNA"/>
</dbReference>
<feature type="region of interest" description="Disordered" evidence="1">
    <location>
        <begin position="1"/>
        <end position="68"/>
    </location>
</feature>
<dbReference type="EMBL" id="HBUE01058564">
    <property type="protein sequence ID" value="CAG6467464.1"/>
    <property type="molecule type" value="Transcribed_RNA"/>
</dbReference>
<feature type="compositionally biased region" description="Basic residues" evidence="1">
    <location>
        <begin position="39"/>
        <end position="56"/>
    </location>
</feature>
<feature type="region of interest" description="Disordered" evidence="1">
    <location>
        <begin position="111"/>
        <end position="133"/>
    </location>
</feature>
<proteinExistence type="predicted"/>
<protein>
    <submittedName>
        <fullName evidence="2">(northern house mosquito) hypothetical protein</fullName>
    </submittedName>
</protein>
<organism evidence="2">
    <name type="scientific">Culex pipiens</name>
    <name type="common">House mosquito</name>
    <dbReference type="NCBI Taxonomy" id="7175"/>
    <lineage>
        <taxon>Eukaryota</taxon>
        <taxon>Metazoa</taxon>
        <taxon>Ecdysozoa</taxon>
        <taxon>Arthropoda</taxon>
        <taxon>Hexapoda</taxon>
        <taxon>Insecta</taxon>
        <taxon>Pterygota</taxon>
        <taxon>Neoptera</taxon>
        <taxon>Endopterygota</taxon>
        <taxon>Diptera</taxon>
        <taxon>Nematocera</taxon>
        <taxon>Culicoidea</taxon>
        <taxon>Culicidae</taxon>
        <taxon>Culicinae</taxon>
        <taxon>Culicini</taxon>
        <taxon>Culex</taxon>
        <taxon>Culex</taxon>
    </lineage>
</organism>
<dbReference type="EMBL" id="HBUE01144722">
    <property type="protein sequence ID" value="CAG6502375.1"/>
    <property type="molecule type" value="Transcribed_RNA"/>
</dbReference>
<dbReference type="EMBL" id="HBUE01249574">
    <property type="protein sequence ID" value="CAG6553614.1"/>
    <property type="molecule type" value="Transcribed_RNA"/>
</dbReference>
<reference evidence="2" key="1">
    <citation type="submission" date="2021-05" db="EMBL/GenBank/DDBJ databases">
        <authorList>
            <person name="Alioto T."/>
            <person name="Alioto T."/>
            <person name="Gomez Garrido J."/>
        </authorList>
    </citation>
    <scope>NUCLEOTIDE SEQUENCE</scope>
</reference>